<evidence type="ECO:0000313" key="2">
    <source>
        <dbReference type="EMBL" id="ETR74100.1"/>
    </source>
</evidence>
<dbReference type="CDD" id="cd00732">
    <property type="entry name" value="CheW"/>
    <property type="match status" value="1"/>
</dbReference>
<dbReference type="InterPro" id="IPR039315">
    <property type="entry name" value="CheW"/>
</dbReference>
<dbReference type="SMART" id="SM00260">
    <property type="entry name" value="CheW"/>
    <property type="match status" value="1"/>
</dbReference>
<gene>
    <name evidence="2" type="ORF">OMM_00457</name>
</gene>
<dbReference type="Proteomes" id="UP000189670">
    <property type="component" value="Unassembled WGS sequence"/>
</dbReference>
<comment type="caution">
    <text evidence="2">The sequence shown here is derived from an EMBL/GenBank/DDBJ whole genome shotgun (WGS) entry which is preliminary data.</text>
</comment>
<dbReference type="EMBL" id="ATBP01000021">
    <property type="protein sequence ID" value="ETR74100.1"/>
    <property type="molecule type" value="Genomic_DNA"/>
</dbReference>
<dbReference type="Gene3D" id="2.30.30.40">
    <property type="entry name" value="SH3 Domains"/>
    <property type="match status" value="1"/>
</dbReference>
<feature type="domain" description="CheW-like" evidence="1">
    <location>
        <begin position="9"/>
        <end position="153"/>
    </location>
</feature>
<dbReference type="Gene3D" id="2.40.50.180">
    <property type="entry name" value="CheA-289, Domain 4"/>
    <property type="match status" value="1"/>
</dbReference>
<accession>A0A1V1PH29</accession>
<evidence type="ECO:0000259" key="1">
    <source>
        <dbReference type="PROSITE" id="PS50851"/>
    </source>
</evidence>
<dbReference type="GO" id="GO:0005829">
    <property type="term" value="C:cytosol"/>
    <property type="evidence" value="ECO:0007669"/>
    <property type="project" value="TreeGrafter"/>
</dbReference>
<dbReference type="InterPro" id="IPR036061">
    <property type="entry name" value="CheW-like_dom_sf"/>
</dbReference>
<dbReference type="AlphaFoldDB" id="A0A1V1PH29"/>
<dbReference type="InterPro" id="IPR002545">
    <property type="entry name" value="CheW-lke_dom"/>
</dbReference>
<sequence>MATEESIQSNQYLTFVLDEEDFALEIMKVKEVLDFINITRVPRMPAYLCGVINLRGNVVPVIDLRLKLGMKKIQRTVDTCIVIMEIHIDGELVQMGALTDAVKGVIELEAKDIVSAPKLGTRLNTDFIRGMGKQDEQFIIILDIDRVLSADDIAILQDVADQNQTSE</sequence>
<proteinExistence type="predicted"/>
<dbReference type="GO" id="GO:0006935">
    <property type="term" value="P:chemotaxis"/>
    <property type="evidence" value="ECO:0007669"/>
    <property type="project" value="InterPro"/>
</dbReference>
<reference evidence="3" key="1">
    <citation type="submission" date="2012-11" db="EMBL/GenBank/DDBJ databases">
        <authorList>
            <person name="Lucero-Rivera Y.E."/>
            <person name="Tovar-Ramirez D."/>
        </authorList>
    </citation>
    <scope>NUCLEOTIDE SEQUENCE [LARGE SCALE GENOMIC DNA]</scope>
    <source>
        <strain evidence="3">Araruama</strain>
    </source>
</reference>
<protein>
    <submittedName>
        <fullName evidence="2">Chemotaxis protein cheW</fullName>
    </submittedName>
</protein>
<dbReference type="PANTHER" id="PTHR22617:SF41">
    <property type="entry name" value="CHEMOTAXIS SIGNAL TRANSDUCTION SYSTEM ADAPTOR PROTEIN CHEW"/>
    <property type="match status" value="1"/>
</dbReference>
<evidence type="ECO:0000313" key="3">
    <source>
        <dbReference type="Proteomes" id="UP000189670"/>
    </source>
</evidence>
<organism evidence="2 3">
    <name type="scientific">Candidatus Magnetoglobus multicellularis str. Araruama</name>
    <dbReference type="NCBI Taxonomy" id="890399"/>
    <lineage>
        <taxon>Bacteria</taxon>
        <taxon>Pseudomonadati</taxon>
        <taxon>Thermodesulfobacteriota</taxon>
        <taxon>Desulfobacteria</taxon>
        <taxon>Desulfobacterales</taxon>
        <taxon>Desulfobacteraceae</taxon>
        <taxon>Candidatus Magnetoglobus</taxon>
    </lineage>
</organism>
<name>A0A1V1PH29_9BACT</name>
<dbReference type="GO" id="GO:0007165">
    <property type="term" value="P:signal transduction"/>
    <property type="evidence" value="ECO:0007669"/>
    <property type="project" value="InterPro"/>
</dbReference>
<dbReference type="PROSITE" id="PS50851">
    <property type="entry name" value="CHEW"/>
    <property type="match status" value="1"/>
</dbReference>
<dbReference type="Pfam" id="PF01584">
    <property type="entry name" value="CheW"/>
    <property type="match status" value="1"/>
</dbReference>
<dbReference type="PANTHER" id="PTHR22617">
    <property type="entry name" value="CHEMOTAXIS SENSOR HISTIDINE KINASE-RELATED"/>
    <property type="match status" value="1"/>
</dbReference>
<dbReference type="SUPFAM" id="SSF50341">
    <property type="entry name" value="CheW-like"/>
    <property type="match status" value="1"/>
</dbReference>